<keyword evidence="3" id="KW-0547">Nucleotide-binding</keyword>
<dbReference type="PROSITE" id="PS00211">
    <property type="entry name" value="ABC_TRANSPORTER_1"/>
    <property type="match status" value="1"/>
</dbReference>
<dbReference type="PANTHER" id="PTHR43820:SF2">
    <property type="entry name" value="ABC TRANSPORTER ATP-BINDING PROTEIN"/>
    <property type="match status" value="1"/>
</dbReference>
<dbReference type="SMART" id="SM00382">
    <property type="entry name" value="AAA"/>
    <property type="match status" value="1"/>
</dbReference>
<feature type="domain" description="ABC transporter" evidence="6">
    <location>
        <begin position="3"/>
        <end position="233"/>
    </location>
</feature>
<organism evidence="7 8">
    <name type="scientific">Leekyejoonella antrihumi</name>
    <dbReference type="NCBI Taxonomy" id="1660198"/>
    <lineage>
        <taxon>Bacteria</taxon>
        <taxon>Bacillati</taxon>
        <taxon>Actinomycetota</taxon>
        <taxon>Actinomycetes</taxon>
        <taxon>Micrococcales</taxon>
        <taxon>Dermacoccaceae</taxon>
        <taxon>Leekyejoonella</taxon>
    </lineage>
</organism>
<dbReference type="InterPro" id="IPR027417">
    <property type="entry name" value="P-loop_NTPase"/>
</dbReference>
<dbReference type="RefSeq" id="WP_146315617.1">
    <property type="nucleotide sequence ID" value="NZ_VCQV01000004.1"/>
</dbReference>
<comment type="similarity">
    <text evidence="1">Belongs to the ABC transporter superfamily.</text>
</comment>
<gene>
    <name evidence="7" type="ORF">FGL98_04905</name>
</gene>
<keyword evidence="5" id="KW-0029">Amino-acid transport</keyword>
<dbReference type="EMBL" id="VCQV01000004">
    <property type="protein sequence ID" value="TWP38047.1"/>
    <property type="molecule type" value="Genomic_DNA"/>
</dbReference>
<dbReference type="InterPro" id="IPR003593">
    <property type="entry name" value="AAA+_ATPase"/>
</dbReference>
<dbReference type="Pfam" id="PF00005">
    <property type="entry name" value="ABC_tran"/>
    <property type="match status" value="1"/>
</dbReference>
<evidence type="ECO:0000256" key="5">
    <source>
        <dbReference type="ARBA" id="ARBA00022970"/>
    </source>
</evidence>
<dbReference type="PROSITE" id="PS50893">
    <property type="entry name" value="ABC_TRANSPORTER_2"/>
    <property type="match status" value="1"/>
</dbReference>
<dbReference type="AlphaFoldDB" id="A0A563E6B2"/>
<protein>
    <submittedName>
        <fullName evidence="7">ABC transporter ATP-binding protein</fullName>
    </submittedName>
</protein>
<dbReference type="SUPFAM" id="SSF52540">
    <property type="entry name" value="P-loop containing nucleoside triphosphate hydrolases"/>
    <property type="match status" value="1"/>
</dbReference>
<accession>A0A563E6B2</accession>
<keyword evidence="8" id="KW-1185">Reference proteome</keyword>
<dbReference type="InterPro" id="IPR003439">
    <property type="entry name" value="ABC_transporter-like_ATP-bd"/>
</dbReference>
<dbReference type="InterPro" id="IPR017871">
    <property type="entry name" value="ABC_transporter-like_CS"/>
</dbReference>
<evidence type="ECO:0000256" key="1">
    <source>
        <dbReference type="ARBA" id="ARBA00005417"/>
    </source>
</evidence>
<evidence type="ECO:0000256" key="4">
    <source>
        <dbReference type="ARBA" id="ARBA00022840"/>
    </source>
</evidence>
<dbReference type="Gene3D" id="3.40.50.300">
    <property type="entry name" value="P-loop containing nucleotide triphosphate hydrolases"/>
    <property type="match status" value="1"/>
</dbReference>
<evidence type="ECO:0000259" key="6">
    <source>
        <dbReference type="PROSITE" id="PS50893"/>
    </source>
</evidence>
<comment type="caution">
    <text evidence="7">The sequence shown here is derived from an EMBL/GenBank/DDBJ whole genome shotgun (WGS) entry which is preliminary data.</text>
</comment>
<dbReference type="PANTHER" id="PTHR43820">
    <property type="entry name" value="HIGH-AFFINITY BRANCHED-CHAIN AMINO ACID TRANSPORT ATP-BINDING PROTEIN LIVF"/>
    <property type="match status" value="1"/>
</dbReference>
<dbReference type="OrthoDB" id="9776369at2"/>
<keyword evidence="4 7" id="KW-0067">ATP-binding</keyword>
<reference evidence="7 8" key="1">
    <citation type="submission" date="2019-05" db="EMBL/GenBank/DDBJ databases">
        <authorList>
            <person name="Lee S.D."/>
        </authorList>
    </citation>
    <scope>NUCLEOTIDE SEQUENCE [LARGE SCALE GENOMIC DNA]</scope>
    <source>
        <strain evidence="7 8">C5-26</strain>
    </source>
</reference>
<reference evidence="7 8" key="2">
    <citation type="submission" date="2019-08" db="EMBL/GenBank/DDBJ databases">
        <title>Jejuicoccus antrihumi gen. nov., sp. nov., a new member of the family Dermacoccaceae isolated from a cave.</title>
        <authorList>
            <person name="Schumann P."/>
            <person name="Kim I.S."/>
        </authorList>
    </citation>
    <scope>NUCLEOTIDE SEQUENCE [LARGE SCALE GENOMIC DNA]</scope>
    <source>
        <strain evidence="7 8">C5-26</strain>
    </source>
</reference>
<dbReference type="GO" id="GO:0016887">
    <property type="term" value="F:ATP hydrolysis activity"/>
    <property type="evidence" value="ECO:0007669"/>
    <property type="project" value="InterPro"/>
</dbReference>
<evidence type="ECO:0000313" key="8">
    <source>
        <dbReference type="Proteomes" id="UP000320244"/>
    </source>
</evidence>
<dbReference type="Proteomes" id="UP000320244">
    <property type="component" value="Unassembled WGS sequence"/>
</dbReference>
<dbReference type="GO" id="GO:0005524">
    <property type="term" value="F:ATP binding"/>
    <property type="evidence" value="ECO:0007669"/>
    <property type="project" value="UniProtKB-KW"/>
</dbReference>
<dbReference type="CDD" id="cd03224">
    <property type="entry name" value="ABC_TM1139_LivF_branched"/>
    <property type="match status" value="1"/>
</dbReference>
<name>A0A563E6B2_9MICO</name>
<proteinExistence type="inferred from homology"/>
<sequence length="236" mass="25716">MSLTVDGIHTYYGQSHVLQGISLNVGDGETVALLGRNGAGKTTTMRSIVGLTPARSGSIRLDDKEISRLQAYRLARLGLSFVPSGRRVYGSLTVRQNLALAAERPRKEAAWSLERVHDMFPNLVTLAGRQAGHLSGGEQQMLKLARALLGGPRILLLDEPTEGLAPGIVADLGRWLAILRKEKVTVLITEQNALFALRYADRGYIIEKGTVRYEAPAAELRDSAEIRRYLGVGVDT</sequence>
<keyword evidence="2" id="KW-0813">Transport</keyword>
<evidence type="ECO:0000256" key="2">
    <source>
        <dbReference type="ARBA" id="ARBA00022448"/>
    </source>
</evidence>
<dbReference type="InterPro" id="IPR052156">
    <property type="entry name" value="BCAA_Transport_ATP-bd_LivF"/>
</dbReference>
<dbReference type="GO" id="GO:0015807">
    <property type="term" value="P:L-amino acid transport"/>
    <property type="evidence" value="ECO:0007669"/>
    <property type="project" value="TreeGrafter"/>
</dbReference>
<evidence type="ECO:0000256" key="3">
    <source>
        <dbReference type="ARBA" id="ARBA00022741"/>
    </source>
</evidence>
<evidence type="ECO:0000313" key="7">
    <source>
        <dbReference type="EMBL" id="TWP38047.1"/>
    </source>
</evidence>
<dbReference type="GO" id="GO:0015658">
    <property type="term" value="F:branched-chain amino acid transmembrane transporter activity"/>
    <property type="evidence" value="ECO:0007669"/>
    <property type="project" value="TreeGrafter"/>
</dbReference>